<proteinExistence type="predicted"/>
<protein>
    <submittedName>
        <fullName evidence="1">High-affinity Zn(2+) transporter zrt1</fullName>
    </submittedName>
</protein>
<reference evidence="1" key="1">
    <citation type="submission" date="2022-10" db="EMBL/GenBank/DDBJ databases">
        <title>Culturing micro-colonial fungi from biological soil crusts in the Mojave desert and describing Neophaeococcomyces mojavensis, and introducing the new genera and species Taxawa tesnikishii.</title>
        <authorList>
            <person name="Kurbessoian T."/>
            <person name="Stajich J.E."/>
        </authorList>
    </citation>
    <scope>NUCLEOTIDE SEQUENCE</scope>
    <source>
        <strain evidence="1">JES_112</strain>
    </source>
</reference>
<accession>A0ACC3AEM9</accession>
<dbReference type="Proteomes" id="UP001172386">
    <property type="component" value="Unassembled WGS sequence"/>
</dbReference>
<dbReference type="EMBL" id="JAPDRQ010000027">
    <property type="protein sequence ID" value="KAJ9660911.1"/>
    <property type="molecule type" value="Genomic_DNA"/>
</dbReference>
<sequence>MTTLAAPVSTSATPASVSASRTSEAQTTAITGCHLHATDVFCIDGHGDEVVVSLTGTPTSPLPAQYTDCHAHGSESYCVDPEGNDVLVLNTTEAGHDDAEDQGHTDEASEGEVNCHFHAGVEHCVAAGESESSTEAAATCDAPPTRDYNVGLRVGSIFIILATSGLAVFFPLFLHKLPFGKINGTIFTMIKQFGTGIIISTAFVHLYTHAYLMFTNNCLTGIDYEATTSAVVMAGLFVAFLVEYSGYRYVISKEQKKDHCHHTTGASGGNEEGLTMGADTKNIQGNTASSSPLQDISHSHAPANFNPNTLLAVGVMEAGILFHSVLLGLTLVVAPDSSSNTSGYYKTLLAVIVFHQFFEGLALGARIALLTNSSLHFGIWSKMLMAVAFTLITPLGMAIGIGVLNEFNGNDQSTVLTIGVLDALSAGVLLWVGVVDMWGRDWAVSGGEMVEAGFGKVTVGLLSLILGMVLMSVLGKWA</sequence>
<keyword evidence="2" id="KW-1185">Reference proteome</keyword>
<name>A0ACC3AEM9_9EURO</name>
<gene>
    <name evidence="1" type="primary">ZRT1</name>
    <name evidence="1" type="ORF">H2198_002256</name>
</gene>
<comment type="caution">
    <text evidence="1">The sequence shown here is derived from an EMBL/GenBank/DDBJ whole genome shotgun (WGS) entry which is preliminary data.</text>
</comment>
<evidence type="ECO:0000313" key="2">
    <source>
        <dbReference type="Proteomes" id="UP001172386"/>
    </source>
</evidence>
<evidence type="ECO:0000313" key="1">
    <source>
        <dbReference type="EMBL" id="KAJ9660911.1"/>
    </source>
</evidence>
<organism evidence="1 2">
    <name type="scientific">Neophaeococcomyces mojaviensis</name>
    <dbReference type="NCBI Taxonomy" id="3383035"/>
    <lineage>
        <taxon>Eukaryota</taxon>
        <taxon>Fungi</taxon>
        <taxon>Dikarya</taxon>
        <taxon>Ascomycota</taxon>
        <taxon>Pezizomycotina</taxon>
        <taxon>Eurotiomycetes</taxon>
        <taxon>Chaetothyriomycetidae</taxon>
        <taxon>Chaetothyriales</taxon>
        <taxon>Chaetothyriales incertae sedis</taxon>
        <taxon>Neophaeococcomyces</taxon>
    </lineage>
</organism>